<name>A0A7C4KHR0_9CHLR</name>
<accession>A0A7C4KHR0</accession>
<dbReference type="Gene3D" id="2.30.110.10">
    <property type="entry name" value="Electron Transport, Fmn-binding Protein, Chain A"/>
    <property type="match status" value="1"/>
</dbReference>
<dbReference type="EMBL" id="DSYK01000432">
    <property type="protein sequence ID" value="HGS21954.1"/>
    <property type="molecule type" value="Genomic_DNA"/>
</dbReference>
<protein>
    <submittedName>
        <fullName evidence="3">Flavin reductase</fullName>
    </submittedName>
</protein>
<dbReference type="InterPro" id="IPR050268">
    <property type="entry name" value="NADH-dep_flavin_reductase"/>
</dbReference>
<comment type="caution">
    <text evidence="3">The sequence shown here is derived from an EMBL/GenBank/DDBJ whole genome shotgun (WGS) entry which is preliminary data.</text>
</comment>
<dbReference type="AlphaFoldDB" id="A0A7C4KHR0"/>
<dbReference type="InterPro" id="IPR012349">
    <property type="entry name" value="Split_barrel_FMN-bd"/>
</dbReference>
<dbReference type="PANTHER" id="PTHR30466:SF1">
    <property type="entry name" value="FMN REDUCTASE (NADH) RUTF"/>
    <property type="match status" value="1"/>
</dbReference>
<dbReference type="Pfam" id="PF01613">
    <property type="entry name" value="Flavin_Reduct"/>
    <property type="match status" value="1"/>
</dbReference>
<dbReference type="GO" id="GO:0010181">
    <property type="term" value="F:FMN binding"/>
    <property type="evidence" value="ECO:0007669"/>
    <property type="project" value="InterPro"/>
</dbReference>
<evidence type="ECO:0000313" key="3">
    <source>
        <dbReference type="EMBL" id="HGS21954.1"/>
    </source>
</evidence>
<dbReference type="GO" id="GO:0042602">
    <property type="term" value="F:riboflavin reductase (NADPH) activity"/>
    <property type="evidence" value="ECO:0007669"/>
    <property type="project" value="TreeGrafter"/>
</dbReference>
<dbReference type="SMART" id="SM00903">
    <property type="entry name" value="Flavin_Reduct"/>
    <property type="match status" value="1"/>
</dbReference>
<reference evidence="3" key="1">
    <citation type="journal article" date="2020" name="mSystems">
        <title>Genome- and Community-Level Interaction Insights into Carbon Utilization and Element Cycling Functions of Hydrothermarchaeota in Hydrothermal Sediment.</title>
        <authorList>
            <person name="Zhou Z."/>
            <person name="Liu Y."/>
            <person name="Xu W."/>
            <person name="Pan J."/>
            <person name="Luo Z.H."/>
            <person name="Li M."/>
        </authorList>
    </citation>
    <scope>NUCLEOTIDE SEQUENCE [LARGE SCALE GENOMIC DNA]</scope>
    <source>
        <strain evidence="3">SpSt-573</strain>
    </source>
</reference>
<evidence type="ECO:0000256" key="1">
    <source>
        <dbReference type="ARBA" id="ARBA00023002"/>
    </source>
</evidence>
<dbReference type="PANTHER" id="PTHR30466">
    <property type="entry name" value="FLAVIN REDUCTASE"/>
    <property type="match status" value="1"/>
</dbReference>
<gene>
    <name evidence="3" type="ORF">ENT37_08805</name>
</gene>
<feature type="domain" description="Flavin reductase like" evidence="2">
    <location>
        <begin position="25"/>
        <end position="171"/>
    </location>
</feature>
<evidence type="ECO:0000259" key="2">
    <source>
        <dbReference type="SMART" id="SM00903"/>
    </source>
</evidence>
<dbReference type="InterPro" id="IPR002563">
    <property type="entry name" value="Flavin_Rdtase-like_dom"/>
</dbReference>
<organism evidence="3">
    <name type="scientific">Anaerolinea thermolimosa</name>
    <dbReference type="NCBI Taxonomy" id="229919"/>
    <lineage>
        <taxon>Bacteria</taxon>
        <taxon>Bacillati</taxon>
        <taxon>Chloroflexota</taxon>
        <taxon>Anaerolineae</taxon>
        <taxon>Anaerolineales</taxon>
        <taxon>Anaerolineaceae</taxon>
        <taxon>Anaerolinea</taxon>
    </lineage>
</organism>
<dbReference type="SUPFAM" id="SSF50475">
    <property type="entry name" value="FMN-binding split barrel"/>
    <property type="match status" value="1"/>
</dbReference>
<proteinExistence type="predicted"/>
<keyword evidence="1" id="KW-0560">Oxidoreductase</keyword>
<sequence length="173" mass="19120">MLITEGCLMTEDARNLPGEQLRRAMRHWVTGVAIVASAHEGVQHGMTVNSFVSVSLEPPMVTVTLANDTRTHQLVRESGWFGVTILNAEQQHLAEVFAGRVPDGGNRFAGVPTYTLLSRAPLIEDGLAGLDCRVVYRHVMPRSTLFLARVEGVRVSEGGQPLVYHNRTWFTLK</sequence>